<evidence type="ECO:0000313" key="2">
    <source>
        <dbReference type="EMBL" id="AKJ28607.1"/>
    </source>
</evidence>
<accession>A0A0G3BGZ0</accession>
<gene>
    <name evidence="2" type="ORF">AAW51_1916</name>
</gene>
<proteinExistence type="predicted"/>
<sequence>MTAPERTPPDGGSPHSRPPAAGVQVQPHVERNGSAGPGRTQAQVSEGRASPLDARPKDEPVRHRTPFGYRRSRGLP</sequence>
<evidence type="ECO:0000256" key="1">
    <source>
        <dbReference type="SAM" id="MobiDB-lite"/>
    </source>
</evidence>
<evidence type="ECO:0000313" key="3">
    <source>
        <dbReference type="Proteomes" id="UP000035352"/>
    </source>
</evidence>
<dbReference type="RefSeq" id="WP_157359737.1">
    <property type="nucleotide sequence ID" value="NZ_CP011371.1"/>
</dbReference>
<protein>
    <submittedName>
        <fullName evidence="2">Uncharacterized protein</fullName>
    </submittedName>
</protein>
<reference evidence="2 3" key="1">
    <citation type="submission" date="2015-05" db="EMBL/GenBank/DDBJ databases">
        <authorList>
            <person name="Tang B."/>
            <person name="Yu Y."/>
        </authorList>
    </citation>
    <scope>NUCLEOTIDE SEQUENCE [LARGE SCALE GENOMIC DNA]</scope>
    <source>
        <strain evidence="2 3">DSM 7029</strain>
    </source>
</reference>
<dbReference type="KEGG" id="pbh:AAW51_1916"/>
<name>A0A0G3BGZ0_9BURK</name>
<dbReference type="EMBL" id="CP011371">
    <property type="protein sequence ID" value="AKJ28607.1"/>
    <property type="molecule type" value="Genomic_DNA"/>
</dbReference>
<keyword evidence="3" id="KW-1185">Reference proteome</keyword>
<feature type="region of interest" description="Disordered" evidence="1">
    <location>
        <begin position="1"/>
        <end position="76"/>
    </location>
</feature>
<organism evidence="2 3">
    <name type="scientific">Caldimonas brevitalea</name>
    <dbReference type="NCBI Taxonomy" id="413882"/>
    <lineage>
        <taxon>Bacteria</taxon>
        <taxon>Pseudomonadati</taxon>
        <taxon>Pseudomonadota</taxon>
        <taxon>Betaproteobacteria</taxon>
        <taxon>Burkholderiales</taxon>
        <taxon>Sphaerotilaceae</taxon>
        <taxon>Caldimonas</taxon>
    </lineage>
</organism>
<dbReference type="Proteomes" id="UP000035352">
    <property type="component" value="Chromosome"/>
</dbReference>
<dbReference type="AlphaFoldDB" id="A0A0G3BGZ0"/>